<gene>
    <name evidence="3" type="ORF">PHMEG_00011535</name>
</gene>
<evidence type="ECO:0000313" key="4">
    <source>
        <dbReference type="Proteomes" id="UP000198211"/>
    </source>
</evidence>
<dbReference type="InterPro" id="IPR003812">
    <property type="entry name" value="Fido"/>
</dbReference>
<dbReference type="SUPFAM" id="SSF140931">
    <property type="entry name" value="Fic-like"/>
    <property type="match status" value="1"/>
</dbReference>
<evidence type="ECO:0000313" key="3">
    <source>
        <dbReference type="EMBL" id="OWZ14909.1"/>
    </source>
</evidence>
<feature type="domain" description="Fido" evidence="2">
    <location>
        <begin position="285"/>
        <end position="420"/>
    </location>
</feature>
<protein>
    <recommendedName>
        <fullName evidence="2">Fido domain-containing protein</fullName>
    </recommendedName>
</protein>
<feature type="compositionally biased region" description="Acidic residues" evidence="1">
    <location>
        <begin position="182"/>
        <end position="204"/>
    </location>
</feature>
<sequence length="430" mass="48154">MILSTLRQELLSAASSNLGTGRIPRFQYCQTLDNAITANGELTDSSILRDDLNVCDTTPLALEWGLFDIVDTLATSMSSEDHAAVVPILRSLVLLLHNGLFNEALREHGHGEPHDESGNSTLKHVIEECNGNIRTKWTLLGHLKYYLQYLYTVSPTEAELFTDVHELSHKVEKYLKKRGTGDEEADDDDEDTIATDDMEIDEGPEPSTPAEPAPTTDCVLCKYNVPDKLEGEYDAFERKAELADCCDGAKPATFTSSDLYDAIGAAHDTPATRRSSSADNPRKQLLDVINEIMHDTSCIITLGYASPRIYRVFIPAGEIEDSLDNLINTLNDSSRWEHRPLLCAYYAFAVLVFYIHPFHDGNGRCARLLGNLVAKKLGFPPLLRAADKTIQVPEFLQKAIVTMEIIRNSRRQTRQTRMLSTRRENSSMWF</sequence>
<proteinExistence type="predicted"/>
<evidence type="ECO:0000256" key="1">
    <source>
        <dbReference type="SAM" id="MobiDB-lite"/>
    </source>
</evidence>
<dbReference type="OrthoDB" id="20872at2759"/>
<dbReference type="STRING" id="4795.A0A225WCP6"/>
<comment type="caution">
    <text evidence="3">The sequence shown here is derived from an EMBL/GenBank/DDBJ whole genome shotgun (WGS) entry which is preliminary data.</text>
</comment>
<dbReference type="PROSITE" id="PS51459">
    <property type="entry name" value="FIDO"/>
    <property type="match status" value="1"/>
</dbReference>
<dbReference type="Pfam" id="PF02661">
    <property type="entry name" value="Fic"/>
    <property type="match status" value="1"/>
</dbReference>
<dbReference type="AlphaFoldDB" id="A0A225WCP6"/>
<keyword evidence="4" id="KW-1185">Reference proteome</keyword>
<dbReference type="EMBL" id="NBNE01001234">
    <property type="protein sequence ID" value="OWZ14909.1"/>
    <property type="molecule type" value="Genomic_DNA"/>
</dbReference>
<dbReference type="Gene3D" id="1.10.3290.10">
    <property type="entry name" value="Fido-like domain"/>
    <property type="match status" value="1"/>
</dbReference>
<evidence type="ECO:0000259" key="2">
    <source>
        <dbReference type="PROSITE" id="PS51459"/>
    </source>
</evidence>
<feature type="region of interest" description="Disordered" evidence="1">
    <location>
        <begin position="178"/>
        <end position="215"/>
    </location>
</feature>
<dbReference type="Proteomes" id="UP000198211">
    <property type="component" value="Unassembled WGS sequence"/>
</dbReference>
<reference evidence="4" key="1">
    <citation type="submission" date="2017-03" db="EMBL/GenBank/DDBJ databases">
        <title>Phytopthora megakarya and P. palmivora, two closely related causual agents of cacao black pod achieved similar genome size and gene model numbers by different mechanisms.</title>
        <authorList>
            <person name="Ali S."/>
            <person name="Shao J."/>
            <person name="Larry D.J."/>
            <person name="Kronmiller B."/>
            <person name="Shen D."/>
            <person name="Strem M.D."/>
            <person name="Melnick R.L."/>
            <person name="Guiltinan M.J."/>
            <person name="Tyler B.M."/>
            <person name="Meinhardt L.W."/>
            <person name="Bailey B.A."/>
        </authorList>
    </citation>
    <scope>NUCLEOTIDE SEQUENCE [LARGE SCALE GENOMIC DNA]</scope>
    <source>
        <strain evidence="4">zdho120</strain>
    </source>
</reference>
<name>A0A225WCP6_9STRA</name>
<dbReference type="InterPro" id="IPR036597">
    <property type="entry name" value="Fido-like_dom_sf"/>
</dbReference>
<organism evidence="3 4">
    <name type="scientific">Phytophthora megakarya</name>
    <dbReference type="NCBI Taxonomy" id="4795"/>
    <lineage>
        <taxon>Eukaryota</taxon>
        <taxon>Sar</taxon>
        <taxon>Stramenopiles</taxon>
        <taxon>Oomycota</taxon>
        <taxon>Peronosporomycetes</taxon>
        <taxon>Peronosporales</taxon>
        <taxon>Peronosporaceae</taxon>
        <taxon>Phytophthora</taxon>
    </lineage>
</organism>
<accession>A0A225WCP6</accession>